<feature type="domain" description="NAD-dependent epimerase/dehydratase" evidence="12">
    <location>
        <begin position="5"/>
        <end position="249"/>
    </location>
</feature>
<evidence type="ECO:0000256" key="10">
    <source>
        <dbReference type="ARBA" id="ARBA00031367"/>
    </source>
</evidence>
<keyword evidence="14" id="KW-1185">Reference proteome</keyword>
<dbReference type="Gene3D" id="3.40.50.720">
    <property type="entry name" value="NAD(P)-binding Rossmann-like Domain"/>
    <property type="match status" value="1"/>
</dbReference>
<accession>A0A4Q7NUM9</accession>
<dbReference type="GO" id="GO:0033499">
    <property type="term" value="P:galactose catabolic process via UDP-galactose, Leloir pathway"/>
    <property type="evidence" value="ECO:0007669"/>
    <property type="project" value="TreeGrafter"/>
</dbReference>
<dbReference type="InterPro" id="IPR001509">
    <property type="entry name" value="Epimerase_deHydtase"/>
</dbReference>
<dbReference type="Proteomes" id="UP000293638">
    <property type="component" value="Unassembled WGS sequence"/>
</dbReference>
<keyword evidence="9" id="KW-0119">Carbohydrate metabolism</keyword>
<evidence type="ECO:0000256" key="11">
    <source>
        <dbReference type="ARBA" id="ARBA00033067"/>
    </source>
</evidence>
<keyword evidence="8" id="KW-0413">Isomerase</keyword>
<evidence type="ECO:0000256" key="1">
    <source>
        <dbReference type="ARBA" id="ARBA00000083"/>
    </source>
</evidence>
<dbReference type="PANTHER" id="PTHR43725">
    <property type="entry name" value="UDP-GLUCOSE 4-EPIMERASE"/>
    <property type="match status" value="1"/>
</dbReference>
<evidence type="ECO:0000313" key="14">
    <source>
        <dbReference type="Proteomes" id="UP000293638"/>
    </source>
</evidence>
<comment type="pathway">
    <text evidence="3">Carbohydrate metabolism; galactose metabolism.</text>
</comment>
<dbReference type="AlphaFoldDB" id="A0A4Q7NUM9"/>
<evidence type="ECO:0000256" key="4">
    <source>
        <dbReference type="ARBA" id="ARBA00007637"/>
    </source>
</evidence>
<dbReference type="SUPFAM" id="SSF51735">
    <property type="entry name" value="NAD(P)-binding Rossmann-fold domains"/>
    <property type="match status" value="1"/>
</dbReference>
<evidence type="ECO:0000256" key="7">
    <source>
        <dbReference type="ARBA" id="ARBA00023027"/>
    </source>
</evidence>
<proteinExistence type="inferred from homology"/>
<gene>
    <name evidence="13" type="ORF">EV189_0054</name>
</gene>
<dbReference type="EC" id="5.1.3.2" evidence="5"/>
<evidence type="ECO:0000256" key="2">
    <source>
        <dbReference type="ARBA" id="ARBA00001911"/>
    </source>
</evidence>
<dbReference type="EMBL" id="SGXD01000001">
    <property type="protein sequence ID" value="RZS90825.1"/>
    <property type="molecule type" value="Genomic_DNA"/>
</dbReference>
<evidence type="ECO:0000256" key="6">
    <source>
        <dbReference type="ARBA" id="ARBA00018569"/>
    </source>
</evidence>
<dbReference type="InterPro" id="IPR005886">
    <property type="entry name" value="UDP_G4E"/>
</dbReference>
<dbReference type="PANTHER" id="PTHR43725:SF53">
    <property type="entry name" value="UDP-ARABINOSE 4-EPIMERASE 1"/>
    <property type="match status" value="1"/>
</dbReference>
<comment type="similarity">
    <text evidence="4">Belongs to the NAD(P)-dependent epimerase/dehydratase family.</text>
</comment>
<evidence type="ECO:0000256" key="3">
    <source>
        <dbReference type="ARBA" id="ARBA00004947"/>
    </source>
</evidence>
<dbReference type="InterPro" id="IPR036291">
    <property type="entry name" value="NAD(P)-bd_dom_sf"/>
</dbReference>
<sequence length="319" mass="33967">MTTWMLTGGAGYIGAHVLRALQQAGHDVVVLDDLSTGVEARIPDGVPLVRANVLDTAAVTQGLQDHGVSGVIHLAAKKAAGESVEKPLLYWRENAEGTRALLEAMVAAGTRSIVFSSSSSVYGEPETEDVAEDAPTRPVSPYGESKLVSEWMIRDAGVAHGIGWAALRYFNVAGAGEPVLGDTGIFNLVPLVFQAITTGGRPKVFGDDYDTRDGSCIRDYIHVVDLAEAHVAAATKLEQGTVDAAFNIGRGEGSTVKEVLGVVREVTGIEFEYDVVARRGGDPSRVVARPEKANAELGWTAQRDLRDMVASAWEAWQAR</sequence>
<organism evidence="13 14">
    <name type="scientific">Motilibacter rhizosphaerae</name>
    <dbReference type="NCBI Taxonomy" id="598652"/>
    <lineage>
        <taxon>Bacteria</taxon>
        <taxon>Bacillati</taxon>
        <taxon>Actinomycetota</taxon>
        <taxon>Actinomycetes</taxon>
        <taxon>Motilibacterales</taxon>
        <taxon>Motilibacteraceae</taxon>
        <taxon>Motilibacter</taxon>
    </lineage>
</organism>
<dbReference type="RefSeq" id="WP_130490963.1">
    <property type="nucleotide sequence ID" value="NZ_SGXD01000001.1"/>
</dbReference>
<dbReference type="GO" id="GO:0003978">
    <property type="term" value="F:UDP-glucose 4-epimerase activity"/>
    <property type="evidence" value="ECO:0007669"/>
    <property type="project" value="UniProtKB-EC"/>
</dbReference>
<evidence type="ECO:0000256" key="5">
    <source>
        <dbReference type="ARBA" id="ARBA00013189"/>
    </source>
</evidence>
<dbReference type="NCBIfam" id="TIGR01179">
    <property type="entry name" value="galE"/>
    <property type="match status" value="1"/>
</dbReference>
<name>A0A4Q7NUM9_9ACTN</name>
<reference evidence="13 14" key="1">
    <citation type="submission" date="2019-02" db="EMBL/GenBank/DDBJ databases">
        <title>Genomic Encyclopedia of Type Strains, Phase IV (KMG-IV): sequencing the most valuable type-strain genomes for metagenomic binning, comparative biology and taxonomic classification.</title>
        <authorList>
            <person name="Goeker M."/>
        </authorList>
    </citation>
    <scope>NUCLEOTIDE SEQUENCE [LARGE SCALE GENOMIC DNA]</scope>
    <source>
        <strain evidence="13 14">DSM 45622</strain>
    </source>
</reference>
<comment type="cofactor">
    <cofactor evidence="2">
        <name>NAD(+)</name>
        <dbReference type="ChEBI" id="CHEBI:57540"/>
    </cofactor>
</comment>
<keyword evidence="7" id="KW-0520">NAD</keyword>
<evidence type="ECO:0000256" key="9">
    <source>
        <dbReference type="ARBA" id="ARBA00023277"/>
    </source>
</evidence>
<comment type="catalytic activity">
    <reaction evidence="1">
        <text>UDP-alpha-D-glucose = UDP-alpha-D-galactose</text>
        <dbReference type="Rhea" id="RHEA:22168"/>
        <dbReference type="ChEBI" id="CHEBI:58885"/>
        <dbReference type="ChEBI" id="CHEBI:66914"/>
        <dbReference type="EC" id="5.1.3.2"/>
    </reaction>
</comment>
<dbReference type="UniPathway" id="UPA00214"/>
<dbReference type="OrthoDB" id="9801785at2"/>
<evidence type="ECO:0000313" key="13">
    <source>
        <dbReference type="EMBL" id="RZS90825.1"/>
    </source>
</evidence>
<dbReference type="Gene3D" id="3.90.25.10">
    <property type="entry name" value="UDP-galactose 4-epimerase, domain 1"/>
    <property type="match status" value="1"/>
</dbReference>
<dbReference type="Pfam" id="PF01370">
    <property type="entry name" value="Epimerase"/>
    <property type="match status" value="1"/>
</dbReference>
<comment type="caution">
    <text evidence="13">The sequence shown here is derived from an EMBL/GenBank/DDBJ whole genome shotgun (WGS) entry which is preliminary data.</text>
</comment>
<protein>
    <recommendedName>
        <fullName evidence="6">UDP-glucose 4-epimerase</fullName>
        <ecNumber evidence="5">5.1.3.2</ecNumber>
    </recommendedName>
    <alternativeName>
        <fullName evidence="11">Galactowaldenase</fullName>
    </alternativeName>
    <alternativeName>
        <fullName evidence="10">UDP-galactose 4-epimerase</fullName>
    </alternativeName>
</protein>
<evidence type="ECO:0000259" key="12">
    <source>
        <dbReference type="Pfam" id="PF01370"/>
    </source>
</evidence>
<evidence type="ECO:0000256" key="8">
    <source>
        <dbReference type="ARBA" id="ARBA00023235"/>
    </source>
</evidence>